<keyword evidence="2" id="KW-1185">Reference proteome</keyword>
<sequence>MSKLLNISLGISGWVGHQHTMRGCGIYLVPGTVFTLFLPPLLFTPTNLPPALVESALQTFQLSNIIPDGVVPLLR</sequence>
<organism evidence="1 2">
    <name type="scientific">Polyplosphaeria fusca</name>
    <dbReference type="NCBI Taxonomy" id="682080"/>
    <lineage>
        <taxon>Eukaryota</taxon>
        <taxon>Fungi</taxon>
        <taxon>Dikarya</taxon>
        <taxon>Ascomycota</taxon>
        <taxon>Pezizomycotina</taxon>
        <taxon>Dothideomycetes</taxon>
        <taxon>Pleosporomycetidae</taxon>
        <taxon>Pleosporales</taxon>
        <taxon>Tetraplosphaeriaceae</taxon>
        <taxon>Polyplosphaeria</taxon>
    </lineage>
</organism>
<dbReference type="Proteomes" id="UP000799444">
    <property type="component" value="Unassembled WGS sequence"/>
</dbReference>
<name>A0A9P4R853_9PLEO</name>
<evidence type="ECO:0000313" key="1">
    <source>
        <dbReference type="EMBL" id="KAF2740792.1"/>
    </source>
</evidence>
<gene>
    <name evidence="1" type="ORF">EJ04DRAFT_507802</name>
</gene>
<proteinExistence type="predicted"/>
<dbReference type="EMBL" id="ML996099">
    <property type="protein sequence ID" value="KAF2740792.1"/>
    <property type="molecule type" value="Genomic_DNA"/>
</dbReference>
<protein>
    <submittedName>
        <fullName evidence="1">Uncharacterized protein</fullName>
    </submittedName>
</protein>
<evidence type="ECO:0000313" key="2">
    <source>
        <dbReference type="Proteomes" id="UP000799444"/>
    </source>
</evidence>
<comment type="caution">
    <text evidence="1">The sequence shown here is derived from an EMBL/GenBank/DDBJ whole genome shotgun (WGS) entry which is preliminary data.</text>
</comment>
<reference evidence="1" key="1">
    <citation type="journal article" date="2020" name="Stud. Mycol.">
        <title>101 Dothideomycetes genomes: a test case for predicting lifestyles and emergence of pathogens.</title>
        <authorList>
            <person name="Haridas S."/>
            <person name="Albert R."/>
            <person name="Binder M."/>
            <person name="Bloem J."/>
            <person name="Labutti K."/>
            <person name="Salamov A."/>
            <person name="Andreopoulos B."/>
            <person name="Baker S."/>
            <person name="Barry K."/>
            <person name="Bills G."/>
            <person name="Bluhm B."/>
            <person name="Cannon C."/>
            <person name="Castanera R."/>
            <person name="Culley D."/>
            <person name="Daum C."/>
            <person name="Ezra D."/>
            <person name="Gonzalez J."/>
            <person name="Henrissat B."/>
            <person name="Kuo A."/>
            <person name="Liang C."/>
            <person name="Lipzen A."/>
            <person name="Lutzoni F."/>
            <person name="Magnuson J."/>
            <person name="Mondo S."/>
            <person name="Nolan M."/>
            <person name="Ohm R."/>
            <person name="Pangilinan J."/>
            <person name="Park H.-J."/>
            <person name="Ramirez L."/>
            <person name="Alfaro M."/>
            <person name="Sun H."/>
            <person name="Tritt A."/>
            <person name="Yoshinaga Y."/>
            <person name="Zwiers L.-H."/>
            <person name="Turgeon B."/>
            <person name="Goodwin S."/>
            <person name="Spatafora J."/>
            <person name="Crous P."/>
            <person name="Grigoriev I."/>
        </authorList>
    </citation>
    <scope>NUCLEOTIDE SEQUENCE</scope>
    <source>
        <strain evidence="1">CBS 125425</strain>
    </source>
</reference>
<dbReference type="AlphaFoldDB" id="A0A9P4R853"/>
<accession>A0A9P4R853</accession>